<comment type="caution">
    <text evidence="3">The sequence shown here is derived from an EMBL/GenBank/DDBJ whole genome shotgun (WGS) entry which is preliminary data.</text>
</comment>
<dbReference type="GO" id="GO:0005634">
    <property type="term" value="C:nucleus"/>
    <property type="evidence" value="ECO:0007669"/>
    <property type="project" value="InterPro"/>
</dbReference>
<dbReference type="Pfam" id="PF01486">
    <property type="entry name" value="K-box"/>
    <property type="match status" value="1"/>
</dbReference>
<organism evidence="3">
    <name type="scientific">Sesamum angustifolium</name>
    <dbReference type="NCBI Taxonomy" id="2727405"/>
    <lineage>
        <taxon>Eukaryota</taxon>
        <taxon>Viridiplantae</taxon>
        <taxon>Streptophyta</taxon>
        <taxon>Embryophyta</taxon>
        <taxon>Tracheophyta</taxon>
        <taxon>Spermatophyta</taxon>
        <taxon>Magnoliopsida</taxon>
        <taxon>eudicotyledons</taxon>
        <taxon>Gunneridae</taxon>
        <taxon>Pentapetalae</taxon>
        <taxon>asterids</taxon>
        <taxon>lamiids</taxon>
        <taxon>Lamiales</taxon>
        <taxon>Pedaliaceae</taxon>
        <taxon>Sesamum</taxon>
    </lineage>
</organism>
<dbReference type="InterPro" id="IPR002487">
    <property type="entry name" value="TF_Kbox"/>
</dbReference>
<evidence type="ECO:0000256" key="1">
    <source>
        <dbReference type="SAM" id="Coils"/>
    </source>
</evidence>
<accession>A0AAW2IVE2</accession>
<evidence type="ECO:0000259" key="2">
    <source>
        <dbReference type="PROSITE" id="PS51297"/>
    </source>
</evidence>
<dbReference type="EMBL" id="JACGWK010001544">
    <property type="protein sequence ID" value="KAL0286274.1"/>
    <property type="molecule type" value="Genomic_DNA"/>
</dbReference>
<dbReference type="PROSITE" id="PS51297">
    <property type="entry name" value="K_BOX"/>
    <property type="match status" value="1"/>
</dbReference>
<proteinExistence type="predicted"/>
<name>A0AAW2IVE2_9LAMI</name>
<keyword evidence="1" id="KW-0175">Coiled coil</keyword>
<dbReference type="AlphaFoldDB" id="A0AAW2IVE2"/>
<protein>
    <submittedName>
        <fullName evidence="3">Agamous-like MADS-box protein MADS1</fullName>
    </submittedName>
</protein>
<reference evidence="3" key="1">
    <citation type="submission" date="2020-06" db="EMBL/GenBank/DDBJ databases">
        <authorList>
            <person name="Li T."/>
            <person name="Hu X."/>
            <person name="Zhang T."/>
            <person name="Song X."/>
            <person name="Zhang H."/>
            <person name="Dai N."/>
            <person name="Sheng W."/>
            <person name="Hou X."/>
            <person name="Wei L."/>
        </authorList>
    </citation>
    <scope>NUCLEOTIDE SEQUENCE</scope>
    <source>
        <strain evidence="3">G01</strain>
        <tissue evidence="3">Leaf</tissue>
    </source>
</reference>
<sequence length="206" mass="23498">MSARGRTDESDIGILKKSRWLIGRCSRVLTLFEVSAEGMNLGVEKKWGTRGEVPETRWGSQSCCGIFVPAWQMAANQCLDKIKWEIDQLDMNMVHDYDKVKFSCCSVRATIDRYKKATADSSNSMSTSEANTQFYQQEATKLRRLIREIQTSNRQILGDGVSSMALRELKNMEGKLEKAISRVRSKKNELLFAEIELMQKRKTIGN</sequence>
<reference evidence="3" key="2">
    <citation type="journal article" date="2024" name="Plant">
        <title>Genomic evolution and insights into agronomic trait innovations of Sesamum species.</title>
        <authorList>
            <person name="Miao H."/>
            <person name="Wang L."/>
            <person name="Qu L."/>
            <person name="Liu H."/>
            <person name="Sun Y."/>
            <person name="Le M."/>
            <person name="Wang Q."/>
            <person name="Wei S."/>
            <person name="Zheng Y."/>
            <person name="Lin W."/>
            <person name="Duan Y."/>
            <person name="Cao H."/>
            <person name="Xiong S."/>
            <person name="Wang X."/>
            <person name="Wei L."/>
            <person name="Li C."/>
            <person name="Ma Q."/>
            <person name="Ju M."/>
            <person name="Zhao R."/>
            <person name="Li G."/>
            <person name="Mu C."/>
            <person name="Tian Q."/>
            <person name="Mei H."/>
            <person name="Zhang T."/>
            <person name="Gao T."/>
            <person name="Zhang H."/>
        </authorList>
    </citation>
    <scope>NUCLEOTIDE SEQUENCE</scope>
    <source>
        <strain evidence="3">G01</strain>
    </source>
</reference>
<gene>
    <name evidence="3" type="ORF">Sangu_2740000</name>
</gene>
<evidence type="ECO:0000313" key="3">
    <source>
        <dbReference type="EMBL" id="KAL0286274.1"/>
    </source>
</evidence>
<dbReference type="GO" id="GO:0003700">
    <property type="term" value="F:DNA-binding transcription factor activity"/>
    <property type="evidence" value="ECO:0007669"/>
    <property type="project" value="InterPro"/>
</dbReference>
<feature type="domain" description="K-box" evidence="2">
    <location>
        <begin position="132"/>
        <end position="206"/>
    </location>
</feature>
<feature type="coiled-coil region" evidence="1">
    <location>
        <begin position="135"/>
        <end position="196"/>
    </location>
</feature>